<accession>A0A4U5N546</accession>
<keyword evidence="3" id="KW-1185">Reference proteome</keyword>
<sequence length="87" mass="9957">MTDGGLDARGTRRTSRPEVILEMFSFGQDKHLLEQKDMDGGGKRVFNPLITSVFESGVFCVFCPITYFGFFLQFHVFSARSVREWVI</sequence>
<organism evidence="2 3">
    <name type="scientific">Steinernema carpocapsae</name>
    <name type="common">Entomopathogenic nematode</name>
    <dbReference type="NCBI Taxonomy" id="34508"/>
    <lineage>
        <taxon>Eukaryota</taxon>
        <taxon>Metazoa</taxon>
        <taxon>Ecdysozoa</taxon>
        <taxon>Nematoda</taxon>
        <taxon>Chromadorea</taxon>
        <taxon>Rhabditida</taxon>
        <taxon>Tylenchina</taxon>
        <taxon>Panagrolaimomorpha</taxon>
        <taxon>Strongyloidoidea</taxon>
        <taxon>Steinernematidae</taxon>
        <taxon>Steinernema</taxon>
    </lineage>
</organism>
<keyword evidence="1" id="KW-0472">Membrane</keyword>
<keyword evidence="1" id="KW-1133">Transmembrane helix</keyword>
<evidence type="ECO:0000256" key="1">
    <source>
        <dbReference type="SAM" id="Phobius"/>
    </source>
</evidence>
<feature type="transmembrane region" description="Helical" evidence="1">
    <location>
        <begin position="56"/>
        <end position="77"/>
    </location>
</feature>
<proteinExistence type="predicted"/>
<reference evidence="2 3" key="1">
    <citation type="journal article" date="2015" name="Genome Biol.">
        <title>Comparative genomics of Steinernema reveals deeply conserved gene regulatory networks.</title>
        <authorList>
            <person name="Dillman A.R."/>
            <person name="Macchietto M."/>
            <person name="Porter C.F."/>
            <person name="Rogers A."/>
            <person name="Williams B."/>
            <person name="Antoshechkin I."/>
            <person name="Lee M.M."/>
            <person name="Goodwin Z."/>
            <person name="Lu X."/>
            <person name="Lewis E.E."/>
            <person name="Goodrich-Blair H."/>
            <person name="Stock S.P."/>
            <person name="Adams B.J."/>
            <person name="Sternberg P.W."/>
            <person name="Mortazavi A."/>
        </authorList>
    </citation>
    <scope>NUCLEOTIDE SEQUENCE [LARGE SCALE GENOMIC DNA]</scope>
    <source>
        <strain evidence="2 3">ALL</strain>
    </source>
</reference>
<keyword evidence="1" id="KW-0812">Transmembrane</keyword>
<name>A0A4U5N546_STECR</name>
<dbReference type="AlphaFoldDB" id="A0A4U5N546"/>
<comment type="caution">
    <text evidence="2">The sequence shown here is derived from an EMBL/GenBank/DDBJ whole genome shotgun (WGS) entry which is preliminary data.</text>
</comment>
<protein>
    <submittedName>
        <fullName evidence="2">Uncharacterized protein</fullName>
    </submittedName>
</protein>
<reference evidence="2 3" key="2">
    <citation type="journal article" date="2019" name="G3 (Bethesda)">
        <title>Hybrid Assembly of the Genome of the Entomopathogenic Nematode Steinernema carpocapsae Identifies the X-Chromosome.</title>
        <authorList>
            <person name="Serra L."/>
            <person name="Macchietto M."/>
            <person name="Macias-Munoz A."/>
            <person name="McGill C.J."/>
            <person name="Rodriguez I.M."/>
            <person name="Rodriguez B."/>
            <person name="Murad R."/>
            <person name="Mortazavi A."/>
        </authorList>
    </citation>
    <scope>NUCLEOTIDE SEQUENCE [LARGE SCALE GENOMIC DNA]</scope>
    <source>
        <strain evidence="2 3">ALL</strain>
    </source>
</reference>
<evidence type="ECO:0000313" key="2">
    <source>
        <dbReference type="EMBL" id="TKR77530.1"/>
    </source>
</evidence>
<dbReference type="Proteomes" id="UP000298663">
    <property type="component" value="Unassembled WGS sequence"/>
</dbReference>
<dbReference type="EMBL" id="AZBU02000005">
    <property type="protein sequence ID" value="TKR77530.1"/>
    <property type="molecule type" value="Genomic_DNA"/>
</dbReference>
<gene>
    <name evidence="2" type="ORF">L596_018484</name>
</gene>
<evidence type="ECO:0000313" key="3">
    <source>
        <dbReference type="Proteomes" id="UP000298663"/>
    </source>
</evidence>